<proteinExistence type="predicted"/>
<evidence type="ECO:0000313" key="3">
    <source>
        <dbReference type="EMBL" id="CAL4801821.1"/>
    </source>
</evidence>
<feature type="compositionally biased region" description="Gly residues" evidence="1">
    <location>
        <begin position="209"/>
        <end position="219"/>
    </location>
</feature>
<evidence type="ECO:0000313" key="4">
    <source>
        <dbReference type="Proteomes" id="UP001152797"/>
    </source>
</evidence>
<sequence>MESTLICGSKSKIFLSFAPHQFKIKMAMMQLIMQLLRVQLNMLHGRGGQCPDGPKGDGSVGWLTARSFRQEERVDRIYAQQRVFTINSVALEEVWTGLGDGATPHAAAAGEGDKWLEEVTKALGLEWPLHAQFLQVPIKGGQKREMSRGKKKRDVMDALFAFQDEIRLGNLTKLEAEMGGENWEVQAWRAKTKGEKRKRAERRQAQQGEGAGGDGGGKGAAAKGKGKGKALEDEEVQKFREIAEKTAQDQAGPRSRLDALDKCTLLVVENSAKIEELYKTATEPRNFRTLSKDVAEAVLTADETSVPAAYPNTRRMATTDSRDSGTGYRRQQLAHYRLLFHLSFTQDFLHVRTGDNWLLVGLTEEDPVNTLRFLGLLLQTITLLKIGKDWTLLTPHPNNPCSRPDVLRMLGSSLEATTLRSKYSEAVCKTLGFRDTRNVNPSVWEHVPESSSLATELSSPPSRKEFNLALSKMHLGRRGGIDDVTVELIKFGGLPLQVLFLILSFSALSLWKGGIRAGLGLLFLQTILVKSRLSLKLSSGWKRKHQGYKHPKETTDIDEDQDQSNADVAVLTSLLSMDVYRAF</sequence>
<feature type="compositionally biased region" description="Basic residues" evidence="1">
    <location>
        <begin position="190"/>
        <end position="201"/>
    </location>
</feature>
<organism evidence="2">
    <name type="scientific">Cladocopium goreaui</name>
    <dbReference type="NCBI Taxonomy" id="2562237"/>
    <lineage>
        <taxon>Eukaryota</taxon>
        <taxon>Sar</taxon>
        <taxon>Alveolata</taxon>
        <taxon>Dinophyceae</taxon>
        <taxon>Suessiales</taxon>
        <taxon>Symbiodiniaceae</taxon>
        <taxon>Cladocopium</taxon>
    </lineage>
</organism>
<comment type="caution">
    <text evidence="2">The sequence shown here is derived from an EMBL/GenBank/DDBJ whole genome shotgun (WGS) entry which is preliminary data.</text>
</comment>
<accession>A0A9P1DS73</accession>
<dbReference type="EMBL" id="CAMXCT010006390">
    <property type="protein sequence ID" value="CAI4014509.1"/>
    <property type="molecule type" value="Genomic_DNA"/>
</dbReference>
<evidence type="ECO:0000313" key="2">
    <source>
        <dbReference type="EMBL" id="CAI4014509.1"/>
    </source>
</evidence>
<dbReference type="Proteomes" id="UP001152797">
    <property type="component" value="Unassembled WGS sequence"/>
</dbReference>
<dbReference type="EMBL" id="CAMXCT030006390">
    <property type="protein sequence ID" value="CAL4801821.1"/>
    <property type="molecule type" value="Genomic_DNA"/>
</dbReference>
<reference evidence="3 4" key="2">
    <citation type="submission" date="2024-05" db="EMBL/GenBank/DDBJ databases">
        <authorList>
            <person name="Chen Y."/>
            <person name="Shah S."/>
            <person name="Dougan E. K."/>
            <person name="Thang M."/>
            <person name="Chan C."/>
        </authorList>
    </citation>
    <scope>NUCLEOTIDE SEQUENCE [LARGE SCALE GENOMIC DNA]</scope>
</reference>
<name>A0A9P1DS73_9DINO</name>
<feature type="region of interest" description="Disordered" evidence="1">
    <location>
        <begin position="190"/>
        <end position="233"/>
    </location>
</feature>
<gene>
    <name evidence="2" type="ORF">C1SCF055_LOCUS39411</name>
</gene>
<evidence type="ECO:0000256" key="1">
    <source>
        <dbReference type="SAM" id="MobiDB-lite"/>
    </source>
</evidence>
<dbReference type="EMBL" id="CAMXCT020006390">
    <property type="protein sequence ID" value="CAL1167884.1"/>
    <property type="molecule type" value="Genomic_DNA"/>
</dbReference>
<reference evidence="2" key="1">
    <citation type="submission" date="2022-10" db="EMBL/GenBank/DDBJ databases">
        <authorList>
            <person name="Chen Y."/>
            <person name="Dougan E. K."/>
            <person name="Chan C."/>
            <person name="Rhodes N."/>
            <person name="Thang M."/>
        </authorList>
    </citation>
    <scope>NUCLEOTIDE SEQUENCE</scope>
</reference>
<dbReference type="AlphaFoldDB" id="A0A9P1DS73"/>
<protein>
    <submittedName>
        <fullName evidence="3">Fucoxanthin-chlorophyll a-c binding protein A, chloroplastic</fullName>
    </submittedName>
</protein>
<keyword evidence="4" id="KW-1185">Reference proteome</keyword>